<dbReference type="PANTHER" id="PTHR40623">
    <property type="entry name" value="INTEGRAL MEMBRANE PROTEIN"/>
    <property type="match status" value="1"/>
</dbReference>
<feature type="compositionally biased region" description="Polar residues" evidence="1">
    <location>
        <begin position="120"/>
        <end position="129"/>
    </location>
</feature>
<gene>
    <name evidence="3" type="ORF">N7G274_003866</name>
</gene>
<feature type="transmembrane region" description="Helical" evidence="2">
    <location>
        <begin position="12"/>
        <end position="36"/>
    </location>
</feature>
<keyword evidence="2" id="KW-0472">Membrane</keyword>
<feature type="compositionally biased region" description="Low complexity" evidence="1">
    <location>
        <begin position="234"/>
        <end position="244"/>
    </location>
</feature>
<feature type="compositionally biased region" description="Low complexity" evidence="1">
    <location>
        <begin position="145"/>
        <end position="158"/>
    </location>
</feature>
<feature type="compositionally biased region" description="Basic residues" evidence="1">
    <location>
        <begin position="431"/>
        <end position="441"/>
    </location>
</feature>
<dbReference type="Proteomes" id="UP001590950">
    <property type="component" value="Unassembled WGS sequence"/>
</dbReference>
<keyword evidence="4" id="KW-1185">Reference proteome</keyword>
<name>A0ABR4ACI2_9LECA</name>
<protein>
    <submittedName>
        <fullName evidence="3">Uncharacterized protein</fullName>
    </submittedName>
</protein>
<feature type="region of interest" description="Disordered" evidence="1">
    <location>
        <begin position="413"/>
        <end position="450"/>
    </location>
</feature>
<reference evidence="3 4" key="1">
    <citation type="submission" date="2024-09" db="EMBL/GenBank/DDBJ databases">
        <title>Rethinking Asexuality: The Enigmatic Case of Functional Sexual Genes in Lepraria (Stereocaulaceae).</title>
        <authorList>
            <person name="Doellman M."/>
            <person name="Sun Y."/>
            <person name="Barcenas-Pena A."/>
            <person name="Lumbsch H.T."/>
            <person name="Grewe F."/>
        </authorList>
    </citation>
    <scope>NUCLEOTIDE SEQUENCE [LARGE SCALE GENOMIC DNA]</scope>
    <source>
        <strain evidence="3 4">Mercado 3170</strain>
    </source>
</reference>
<comment type="caution">
    <text evidence="3">The sequence shown here is derived from an EMBL/GenBank/DDBJ whole genome shotgun (WGS) entry which is preliminary data.</text>
</comment>
<dbReference type="EMBL" id="JBEFKJ010000011">
    <property type="protein sequence ID" value="KAL2043559.1"/>
    <property type="molecule type" value="Genomic_DNA"/>
</dbReference>
<feature type="compositionally biased region" description="Acidic residues" evidence="1">
    <location>
        <begin position="197"/>
        <end position="206"/>
    </location>
</feature>
<organism evidence="3 4">
    <name type="scientific">Stereocaulon virgatum</name>
    <dbReference type="NCBI Taxonomy" id="373712"/>
    <lineage>
        <taxon>Eukaryota</taxon>
        <taxon>Fungi</taxon>
        <taxon>Dikarya</taxon>
        <taxon>Ascomycota</taxon>
        <taxon>Pezizomycotina</taxon>
        <taxon>Lecanoromycetes</taxon>
        <taxon>OSLEUM clade</taxon>
        <taxon>Lecanoromycetidae</taxon>
        <taxon>Lecanorales</taxon>
        <taxon>Lecanorineae</taxon>
        <taxon>Stereocaulaceae</taxon>
        <taxon>Stereocaulon</taxon>
    </lineage>
</organism>
<evidence type="ECO:0000313" key="3">
    <source>
        <dbReference type="EMBL" id="KAL2043559.1"/>
    </source>
</evidence>
<keyword evidence="2" id="KW-1133">Transmembrane helix</keyword>
<feature type="region of interest" description="Disordered" evidence="1">
    <location>
        <begin position="113"/>
        <end position="270"/>
    </location>
</feature>
<dbReference type="PROSITE" id="PS51257">
    <property type="entry name" value="PROKAR_LIPOPROTEIN"/>
    <property type="match status" value="1"/>
</dbReference>
<keyword evidence="2" id="KW-0812">Transmembrane</keyword>
<evidence type="ECO:0000256" key="1">
    <source>
        <dbReference type="SAM" id="MobiDB-lite"/>
    </source>
</evidence>
<sequence>MPGAFFKSWALWEQLCFALGAGIVLVILLGCSVLIYNHWRLRKYTAIAATKATLTRQMQHTPSARRRQGQEIPFGVRALEKGVEVDGIWISHSNTPANSVPGSPELFPRTKAAHEDLSTHRTSSASNMSHIEMPQPLHPHPAVMSPSGSNNKKSSPPSDTRVPERTHKPPPTSDHQRRGQATYRPRRSSKLRYSDSIDPEDSEAIEALEGRSWLDGNGKRPEGSESEFGYQDRSVSGSGSSSSGAYDASNHATPPKQPTAFLHPNYLNPPKRHARASYELSDIEPIGPSTHDAHVDERGHLLVRNRCNGMTVAYDSAQDAVPIVRTTPHHETSDPFTTPDGTPPDHHLPAFGLGNDSADYRAQNIVSNEVTYTPGHAEPLNPFDGNRQVRRSQIIRKVNSGFEILRPGSLDVPCQSTDSAKWTAEESGNKRQSRKLQKRGHANSFGIEKT</sequence>
<dbReference type="PANTHER" id="PTHR40623:SF2">
    <property type="entry name" value="INTEGRAL MEMBRANE PROTEIN"/>
    <property type="match status" value="1"/>
</dbReference>
<evidence type="ECO:0000313" key="4">
    <source>
        <dbReference type="Proteomes" id="UP001590950"/>
    </source>
</evidence>
<accession>A0ABR4ACI2</accession>
<evidence type="ECO:0000256" key="2">
    <source>
        <dbReference type="SAM" id="Phobius"/>
    </source>
</evidence>
<proteinExistence type="predicted"/>